<sequence>MRSLGIPLPLNKLGIFGLDANSTASKLRNRQAVPGVGGSCLSSELWLHAAALLTKIIHKRLLFEDFSLLELLFWERGVKTLQLGEDEPKDIATQMLVEGDMSNLGLFPGCIHLVVDHLRKRPRLSLIPDGEQTRIGPAPATPCNQASASLQMERSPYWKNEHGIGASVVPSKTFGAYSSSSPGKSQPTRTWGFGRSSDRPPAESGTKASFICFWSEQIRQVLGDLNRSSQYIRSNSNDRTGTFPPSAHLVTGAPSKRRPNRYFSGGT</sequence>
<proteinExistence type="predicted"/>
<dbReference type="InParanoid" id="A0A067MI97"/>
<dbReference type="Proteomes" id="UP000027195">
    <property type="component" value="Unassembled WGS sequence"/>
</dbReference>
<protein>
    <submittedName>
        <fullName evidence="2">Uncharacterized protein</fullName>
    </submittedName>
</protein>
<dbReference type="AlphaFoldDB" id="A0A067MI97"/>
<gene>
    <name evidence="2" type="ORF">BOTBODRAFT_637978</name>
</gene>
<evidence type="ECO:0000313" key="2">
    <source>
        <dbReference type="EMBL" id="KDQ11281.1"/>
    </source>
</evidence>
<organism evidence="2 3">
    <name type="scientific">Botryobasidium botryosum (strain FD-172 SS1)</name>
    <dbReference type="NCBI Taxonomy" id="930990"/>
    <lineage>
        <taxon>Eukaryota</taxon>
        <taxon>Fungi</taxon>
        <taxon>Dikarya</taxon>
        <taxon>Basidiomycota</taxon>
        <taxon>Agaricomycotina</taxon>
        <taxon>Agaricomycetes</taxon>
        <taxon>Cantharellales</taxon>
        <taxon>Botryobasidiaceae</taxon>
        <taxon>Botryobasidium</taxon>
    </lineage>
</organism>
<reference evidence="3" key="1">
    <citation type="journal article" date="2014" name="Proc. Natl. Acad. Sci. U.S.A.">
        <title>Extensive sampling of basidiomycete genomes demonstrates inadequacy of the white-rot/brown-rot paradigm for wood decay fungi.</title>
        <authorList>
            <person name="Riley R."/>
            <person name="Salamov A.A."/>
            <person name="Brown D.W."/>
            <person name="Nagy L.G."/>
            <person name="Floudas D."/>
            <person name="Held B.W."/>
            <person name="Levasseur A."/>
            <person name="Lombard V."/>
            <person name="Morin E."/>
            <person name="Otillar R."/>
            <person name="Lindquist E.A."/>
            <person name="Sun H."/>
            <person name="LaButti K.M."/>
            <person name="Schmutz J."/>
            <person name="Jabbour D."/>
            <person name="Luo H."/>
            <person name="Baker S.E."/>
            <person name="Pisabarro A.G."/>
            <person name="Walton J.D."/>
            <person name="Blanchette R.A."/>
            <person name="Henrissat B."/>
            <person name="Martin F."/>
            <person name="Cullen D."/>
            <person name="Hibbett D.S."/>
            <person name="Grigoriev I.V."/>
        </authorList>
    </citation>
    <scope>NUCLEOTIDE SEQUENCE [LARGE SCALE GENOMIC DNA]</scope>
    <source>
        <strain evidence="3">FD-172 SS1</strain>
    </source>
</reference>
<dbReference type="EMBL" id="KL198060">
    <property type="protein sequence ID" value="KDQ11281.1"/>
    <property type="molecule type" value="Genomic_DNA"/>
</dbReference>
<name>A0A067MI97_BOTB1</name>
<feature type="compositionally biased region" description="Polar residues" evidence="1">
    <location>
        <begin position="177"/>
        <end position="189"/>
    </location>
</feature>
<evidence type="ECO:0000256" key="1">
    <source>
        <dbReference type="SAM" id="MobiDB-lite"/>
    </source>
</evidence>
<feature type="region of interest" description="Disordered" evidence="1">
    <location>
        <begin position="233"/>
        <end position="267"/>
    </location>
</feature>
<feature type="region of interest" description="Disordered" evidence="1">
    <location>
        <begin position="177"/>
        <end position="205"/>
    </location>
</feature>
<evidence type="ECO:0000313" key="3">
    <source>
        <dbReference type="Proteomes" id="UP000027195"/>
    </source>
</evidence>
<accession>A0A067MI97</accession>
<dbReference type="HOGENOM" id="CLU_1042041_0_0_1"/>
<keyword evidence="3" id="KW-1185">Reference proteome</keyword>